<dbReference type="InterPro" id="IPR010343">
    <property type="entry name" value="ArAE_1"/>
</dbReference>
<reference evidence="8 9" key="1">
    <citation type="submission" date="2017-02" db="EMBL/GenBank/DDBJ databases">
        <title>The complete genomic sequence of a novel cold adapted crude oil-degrading bacterium Planococcus qaidamina Y42.</title>
        <authorList>
            <person name="Yang R."/>
        </authorList>
    </citation>
    <scope>NUCLEOTIDE SEQUENCE [LARGE SCALE GENOMIC DNA]</scope>
    <source>
        <strain evidence="8 9">Y42</strain>
    </source>
</reference>
<evidence type="ECO:0000256" key="4">
    <source>
        <dbReference type="ARBA" id="ARBA00022989"/>
    </source>
</evidence>
<proteinExistence type="predicted"/>
<sequence length="331" mass="37874">MKPFSIGYRTLKTAVGAPVAIYIALLLDLEYYVSAGILAILCIQPTKRRSVRAVFSRFAASLIAILYAFLFFEAFAYEPFVLGLILVLFIPVLVSLGLTDGFISSTVILLHILNFGSLTWSFFGNELLLMIIGFGTALLVNLYMPSIDRKLEQYRIRLEDYYSTIFREVATYLHKGESMWDGRELTEVEQLLSKAKALAYQDVENHLARKENRYYMYFDMRERQFEIIERVLPAITTLPVIVGQSHLIAEFMEDISEHVHSGNTAGDYLEKLNRVKKEFAEMPLPKNHETFIAMAGLYRFIGEMEEYLEIKQSYKGFEPKKSMPLANAATS</sequence>
<dbReference type="PANTHER" id="PTHR40064:SF1">
    <property type="entry name" value="MEMBRANE PROTEIN"/>
    <property type="match status" value="1"/>
</dbReference>
<dbReference type="InterPro" id="IPR052984">
    <property type="entry name" value="UPF0421"/>
</dbReference>
<keyword evidence="2" id="KW-1003">Cell membrane</keyword>
<dbReference type="InterPro" id="IPR038323">
    <property type="entry name" value="ArAE_1_C_sf"/>
</dbReference>
<dbReference type="Proteomes" id="UP000188184">
    <property type="component" value="Chromosome"/>
</dbReference>
<evidence type="ECO:0000256" key="2">
    <source>
        <dbReference type="ARBA" id="ARBA00022475"/>
    </source>
</evidence>
<comment type="subcellular location">
    <subcellularLocation>
        <location evidence="1">Cell membrane</location>
        <topology evidence="1">Multi-pass membrane protein</topology>
    </subcellularLocation>
</comment>
<dbReference type="OrthoDB" id="357521at2"/>
<feature type="transmembrane region" description="Helical" evidence="6">
    <location>
        <begin position="80"/>
        <end position="99"/>
    </location>
</feature>
<protein>
    <recommendedName>
        <fullName evidence="7">Putative aromatic acid exporter C-terminal domain-containing protein</fullName>
    </recommendedName>
</protein>
<evidence type="ECO:0000256" key="3">
    <source>
        <dbReference type="ARBA" id="ARBA00022692"/>
    </source>
</evidence>
<dbReference type="Gene3D" id="1.20.120.940">
    <property type="entry name" value="Putative aromatic acid exporter, C-terminal domain"/>
    <property type="match status" value="1"/>
</dbReference>
<evidence type="ECO:0000256" key="1">
    <source>
        <dbReference type="ARBA" id="ARBA00004651"/>
    </source>
</evidence>
<dbReference type="GO" id="GO:0005886">
    <property type="term" value="C:plasma membrane"/>
    <property type="evidence" value="ECO:0007669"/>
    <property type="project" value="UniProtKB-SubCell"/>
</dbReference>
<dbReference type="PANTHER" id="PTHR40064">
    <property type="entry name" value="MEMBRANE PROTEIN-RELATED"/>
    <property type="match status" value="1"/>
</dbReference>
<keyword evidence="5 6" id="KW-0472">Membrane</keyword>
<dbReference type="EMBL" id="CP019640">
    <property type="protein sequence ID" value="AQQ55047.1"/>
    <property type="molecule type" value="Genomic_DNA"/>
</dbReference>
<evidence type="ECO:0000259" key="7">
    <source>
        <dbReference type="Pfam" id="PF11728"/>
    </source>
</evidence>
<dbReference type="InterPro" id="IPR021062">
    <property type="entry name" value="ArAE_1_C"/>
</dbReference>
<evidence type="ECO:0000256" key="6">
    <source>
        <dbReference type="SAM" id="Phobius"/>
    </source>
</evidence>
<dbReference type="Pfam" id="PF06081">
    <property type="entry name" value="ArAE_1"/>
    <property type="match status" value="1"/>
</dbReference>
<dbReference type="KEGG" id="pmar:B0X71_08025"/>
<feature type="transmembrane region" description="Helical" evidence="6">
    <location>
        <begin position="20"/>
        <end position="42"/>
    </location>
</feature>
<evidence type="ECO:0000313" key="9">
    <source>
        <dbReference type="Proteomes" id="UP000188184"/>
    </source>
</evidence>
<name>A0A1Q2L4P2_9BACL</name>
<evidence type="ECO:0000256" key="5">
    <source>
        <dbReference type="ARBA" id="ARBA00023136"/>
    </source>
</evidence>
<feature type="transmembrane region" description="Helical" evidence="6">
    <location>
        <begin position="106"/>
        <end position="123"/>
    </location>
</feature>
<organism evidence="8 9">
    <name type="scientific">Planococcus lenghuensis</name>
    <dbReference type="NCBI Taxonomy" id="2213202"/>
    <lineage>
        <taxon>Bacteria</taxon>
        <taxon>Bacillati</taxon>
        <taxon>Bacillota</taxon>
        <taxon>Bacilli</taxon>
        <taxon>Bacillales</taxon>
        <taxon>Caryophanaceae</taxon>
        <taxon>Planococcus</taxon>
    </lineage>
</organism>
<gene>
    <name evidence="8" type="ORF">B0X71_08025</name>
</gene>
<feature type="transmembrane region" description="Helical" evidence="6">
    <location>
        <begin position="54"/>
        <end position="74"/>
    </location>
</feature>
<accession>A0A1Q2L4P2</accession>
<feature type="domain" description="Putative aromatic acid exporter C-terminal" evidence="7">
    <location>
        <begin position="148"/>
        <end position="312"/>
    </location>
</feature>
<keyword evidence="9" id="KW-1185">Reference proteome</keyword>
<dbReference type="AlphaFoldDB" id="A0A1Q2L4P2"/>
<evidence type="ECO:0000313" key="8">
    <source>
        <dbReference type="EMBL" id="AQQ55047.1"/>
    </source>
</evidence>
<dbReference type="Pfam" id="PF11728">
    <property type="entry name" value="ArAE_1_C"/>
    <property type="match status" value="1"/>
</dbReference>
<feature type="transmembrane region" description="Helical" evidence="6">
    <location>
        <begin position="129"/>
        <end position="147"/>
    </location>
</feature>
<keyword evidence="3 6" id="KW-0812">Transmembrane</keyword>
<keyword evidence="4 6" id="KW-1133">Transmembrane helix</keyword>